<sequence>MELDLIKYPSPKRQKLSPPPMQPLFPESSATPMESTASLTVQGKVAQVFEGDERFLNNSKVNSNGTFTPISSYEGSNDVTMSDATECPCGYLHGPGQGDHQDLQAVGFANIPLMRGPE</sequence>
<protein>
    <submittedName>
        <fullName evidence="2">Uncharacterized protein</fullName>
    </submittedName>
</protein>
<evidence type="ECO:0000313" key="3">
    <source>
        <dbReference type="Proteomes" id="UP000790833"/>
    </source>
</evidence>
<dbReference type="GeneID" id="66116220"/>
<evidence type="ECO:0000256" key="1">
    <source>
        <dbReference type="SAM" id="MobiDB-lite"/>
    </source>
</evidence>
<dbReference type="AlphaFoldDB" id="A0A9P8AGR7"/>
<dbReference type="OrthoDB" id="4026234at2759"/>
<organism evidence="2 3">
    <name type="scientific">Scheffersomyces spartinae</name>
    <dbReference type="NCBI Taxonomy" id="45513"/>
    <lineage>
        <taxon>Eukaryota</taxon>
        <taxon>Fungi</taxon>
        <taxon>Dikarya</taxon>
        <taxon>Ascomycota</taxon>
        <taxon>Saccharomycotina</taxon>
        <taxon>Pichiomycetes</taxon>
        <taxon>Debaryomycetaceae</taxon>
        <taxon>Scheffersomyces</taxon>
    </lineage>
</organism>
<dbReference type="Proteomes" id="UP000790833">
    <property type="component" value="Unassembled WGS sequence"/>
</dbReference>
<feature type="region of interest" description="Disordered" evidence="1">
    <location>
        <begin position="1"/>
        <end position="34"/>
    </location>
</feature>
<dbReference type="RefSeq" id="XP_043047262.1">
    <property type="nucleotide sequence ID" value="XM_043193593.1"/>
</dbReference>
<proteinExistence type="predicted"/>
<comment type="caution">
    <text evidence="2">The sequence shown here is derived from an EMBL/GenBank/DDBJ whole genome shotgun (WGS) entry which is preliminary data.</text>
</comment>
<name>A0A9P8AGR7_9ASCO</name>
<gene>
    <name evidence="2" type="ORF">KQ657_002846</name>
</gene>
<keyword evidence="3" id="KW-1185">Reference proteome</keyword>
<evidence type="ECO:0000313" key="2">
    <source>
        <dbReference type="EMBL" id="KAG7191710.1"/>
    </source>
</evidence>
<dbReference type="EMBL" id="JAHMUF010000024">
    <property type="protein sequence ID" value="KAG7191710.1"/>
    <property type="molecule type" value="Genomic_DNA"/>
</dbReference>
<reference evidence="2" key="1">
    <citation type="submission" date="2021-03" db="EMBL/GenBank/DDBJ databases">
        <authorList>
            <person name="Palmer J.M."/>
        </authorList>
    </citation>
    <scope>NUCLEOTIDE SEQUENCE</scope>
    <source>
        <strain evidence="2">ARV_011</strain>
    </source>
</reference>
<accession>A0A9P8AGR7</accession>